<dbReference type="Pfam" id="PF01156">
    <property type="entry name" value="IU_nuc_hydro"/>
    <property type="match status" value="1"/>
</dbReference>
<feature type="domain" description="Inosine/uridine-preferring nucleoside hydrolase" evidence="3">
    <location>
        <begin position="6"/>
        <end position="302"/>
    </location>
</feature>
<dbReference type="AlphaFoldDB" id="A0A5S9M4D9"/>
<accession>A0A5S9M4D9</accession>
<protein>
    <submittedName>
        <fullName evidence="4">Inosine-uridine preferring nucleoside hydrolase</fullName>
    </submittedName>
</protein>
<dbReference type="InterPro" id="IPR036452">
    <property type="entry name" value="Ribo_hydro-like"/>
</dbReference>
<dbReference type="PANTHER" id="PTHR12304:SF46">
    <property type="entry name" value="INOSINE-ADENOSINE-GUANOSINE-NUCLEOSIDE HYDROLASE"/>
    <property type="match status" value="1"/>
</dbReference>
<dbReference type="EMBL" id="AP021906">
    <property type="protein sequence ID" value="BBP87665.1"/>
    <property type="molecule type" value="Genomic_DNA"/>
</dbReference>
<evidence type="ECO:0000256" key="2">
    <source>
        <dbReference type="ARBA" id="ARBA00023295"/>
    </source>
</evidence>
<evidence type="ECO:0000259" key="3">
    <source>
        <dbReference type="Pfam" id="PF01156"/>
    </source>
</evidence>
<dbReference type="GO" id="GO:0005829">
    <property type="term" value="C:cytosol"/>
    <property type="evidence" value="ECO:0007669"/>
    <property type="project" value="TreeGrafter"/>
</dbReference>
<evidence type="ECO:0000313" key="4">
    <source>
        <dbReference type="EMBL" id="BBP87665.1"/>
    </source>
</evidence>
<dbReference type="Proteomes" id="UP000464658">
    <property type="component" value="Chromosome"/>
</dbReference>
<name>A0A5S9M4D9_BACIA</name>
<dbReference type="PANTHER" id="PTHR12304">
    <property type="entry name" value="INOSINE-URIDINE PREFERRING NUCLEOSIDE HYDROLASE"/>
    <property type="match status" value="1"/>
</dbReference>
<dbReference type="InterPro" id="IPR023186">
    <property type="entry name" value="IUNH"/>
</dbReference>
<keyword evidence="1 4" id="KW-0378">Hydrolase</keyword>
<dbReference type="InterPro" id="IPR001910">
    <property type="entry name" value="Inosine/uridine_hydrolase_dom"/>
</dbReference>
<evidence type="ECO:0000313" key="5">
    <source>
        <dbReference type="Proteomes" id="UP000464658"/>
    </source>
</evidence>
<sequence>MKKKPVYFNHDGGVDDLVSLFLLLQMEHLKVIGVSVIPADCYLEPALSASQKIIDRFSPYEMEVAASTSRGVNPFPKEWRMHAFYVDALPILNEKGTVDTKVSKLPAHLHLIETVKKAKEPVTLLFTGPLTDLARALEEDPSISNKIEKLVWMGGTFLEKGNVEEPEHDGTAEWNAFWDPYAVSTVFQEPFPIEMVALESTNQVPLTLDVRQRWASLRSHIGIDFIGQCYAFCPPLIHHETNSTYYLWDVLTTITLASTSFTRSKEVNAIVYTETPKQGRTEEHPDGKSIQVIDHVDRDAFFHAFEELMRKAVCQISK</sequence>
<reference evidence="4 5" key="1">
    <citation type="submission" date="2019-12" db="EMBL/GenBank/DDBJ databases">
        <title>Full genome sequence of a Bacillus safensis strain isolated from commercially available natto in Indonesia.</title>
        <authorList>
            <person name="Yoshida M."/>
            <person name="Uomi M."/>
            <person name="Waturangi D."/>
            <person name="Ekaputri J.J."/>
            <person name="Setiamarga D.H.E."/>
        </authorList>
    </citation>
    <scope>NUCLEOTIDE SEQUENCE [LARGE SCALE GENOMIC DNA]</scope>
    <source>
        <strain evidence="4 5">IDN1</strain>
    </source>
</reference>
<dbReference type="CDD" id="cd02647">
    <property type="entry name" value="nuc_hydro_TvIAG"/>
    <property type="match status" value="1"/>
</dbReference>
<gene>
    <name evidence="4" type="ORF">BsIDN1_12830</name>
</gene>
<keyword evidence="2" id="KW-0326">Glycosidase</keyword>
<proteinExistence type="predicted"/>
<dbReference type="SUPFAM" id="SSF53590">
    <property type="entry name" value="Nucleoside hydrolase"/>
    <property type="match status" value="1"/>
</dbReference>
<organism evidence="4 5">
    <name type="scientific">Bacillus safensis</name>
    <dbReference type="NCBI Taxonomy" id="561879"/>
    <lineage>
        <taxon>Bacteria</taxon>
        <taxon>Bacillati</taxon>
        <taxon>Bacillota</taxon>
        <taxon>Bacilli</taxon>
        <taxon>Bacillales</taxon>
        <taxon>Bacillaceae</taxon>
        <taxon>Bacillus</taxon>
    </lineage>
</organism>
<dbReference type="GO" id="GO:0006152">
    <property type="term" value="P:purine nucleoside catabolic process"/>
    <property type="evidence" value="ECO:0007669"/>
    <property type="project" value="TreeGrafter"/>
</dbReference>
<dbReference type="GO" id="GO:0008477">
    <property type="term" value="F:purine nucleosidase activity"/>
    <property type="evidence" value="ECO:0007669"/>
    <property type="project" value="TreeGrafter"/>
</dbReference>
<dbReference type="Gene3D" id="3.90.245.10">
    <property type="entry name" value="Ribonucleoside hydrolase-like"/>
    <property type="match status" value="1"/>
</dbReference>
<evidence type="ECO:0000256" key="1">
    <source>
        <dbReference type="ARBA" id="ARBA00022801"/>
    </source>
</evidence>